<name>A0A562KD39_SPHWJ</name>
<dbReference type="InterPro" id="IPR033417">
    <property type="entry name" value="CHASE8"/>
</dbReference>
<dbReference type="Pfam" id="PF00990">
    <property type="entry name" value="GGDEF"/>
    <property type="match status" value="1"/>
</dbReference>
<dbReference type="CDD" id="cd01949">
    <property type="entry name" value="GGDEF"/>
    <property type="match status" value="1"/>
</dbReference>
<dbReference type="InterPro" id="IPR043128">
    <property type="entry name" value="Rev_trsase/Diguanyl_cyclase"/>
</dbReference>
<dbReference type="NCBIfam" id="TIGR00254">
    <property type="entry name" value="GGDEF"/>
    <property type="match status" value="1"/>
</dbReference>
<dbReference type="Gene3D" id="3.30.70.270">
    <property type="match status" value="1"/>
</dbReference>
<keyword evidence="1" id="KW-0812">Transmembrane</keyword>
<protein>
    <submittedName>
        <fullName evidence="4">Diguanylate cyclase (GGDEF)-like protein</fullName>
    </submittedName>
</protein>
<dbReference type="PROSITE" id="PS50885">
    <property type="entry name" value="HAMP"/>
    <property type="match status" value="1"/>
</dbReference>
<dbReference type="Gene3D" id="6.10.340.10">
    <property type="match status" value="1"/>
</dbReference>
<dbReference type="Pfam" id="PF00672">
    <property type="entry name" value="HAMP"/>
    <property type="match status" value="1"/>
</dbReference>
<dbReference type="PROSITE" id="PS50887">
    <property type="entry name" value="GGDEF"/>
    <property type="match status" value="1"/>
</dbReference>
<dbReference type="SMART" id="SM00304">
    <property type="entry name" value="HAMP"/>
    <property type="match status" value="1"/>
</dbReference>
<feature type="domain" description="HAMP" evidence="2">
    <location>
        <begin position="180"/>
        <end position="233"/>
    </location>
</feature>
<dbReference type="InterPro" id="IPR029787">
    <property type="entry name" value="Nucleotide_cyclase"/>
</dbReference>
<dbReference type="EMBL" id="VLKK01000007">
    <property type="protein sequence ID" value="TWH93338.1"/>
    <property type="molecule type" value="Genomic_DNA"/>
</dbReference>
<evidence type="ECO:0000259" key="2">
    <source>
        <dbReference type="PROSITE" id="PS50885"/>
    </source>
</evidence>
<accession>A0A562KD39</accession>
<comment type="caution">
    <text evidence="4">The sequence shown here is derived from an EMBL/GenBank/DDBJ whole genome shotgun (WGS) entry which is preliminary data.</text>
</comment>
<feature type="transmembrane region" description="Helical" evidence="1">
    <location>
        <begin position="149"/>
        <end position="170"/>
    </location>
</feature>
<proteinExistence type="predicted"/>
<feature type="domain" description="GGDEF" evidence="3">
    <location>
        <begin position="276"/>
        <end position="410"/>
    </location>
</feature>
<dbReference type="Pfam" id="PF17152">
    <property type="entry name" value="CHASE8"/>
    <property type="match status" value="1"/>
</dbReference>
<keyword evidence="1" id="KW-1133">Transmembrane helix</keyword>
<reference evidence="4 5" key="1">
    <citation type="journal article" date="2015" name="Stand. Genomic Sci.">
        <title>Genomic Encyclopedia of Bacterial and Archaeal Type Strains, Phase III: the genomes of soil and plant-associated and newly described type strains.</title>
        <authorList>
            <person name="Whitman W.B."/>
            <person name="Woyke T."/>
            <person name="Klenk H.P."/>
            <person name="Zhou Y."/>
            <person name="Lilburn T.G."/>
            <person name="Beck B.J."/>
            <person name="De Vos P."/>
            <person name="Vandamme P."/>
            <person name="Eisen J.A."/>
            <person name="Garrity G."/>
            <person name="Hugenholtz P."/>
            <person name="Kyrpides N.C."/>
        </authorList>
    </citation>
    <scope>NUCLEOTIDE SEQUENCE [LARGE SCALE GENOMIC DNA]</scope>
    <source>
        <strain evidence="4 5">CGMCC 1.7748</strain>
    </source>
</reference>
<dbReference type="Proteomes" id="UP000316624">
    <property type="component" value="Unassembled WGS sequence"/>
</dbReference>
<feature type="transmembrane region" description="Helical" evidence="1">
    <location>
        <begin position="23"/>
        <end position="43"/>
    </location>
</feature>
<sequence length="410" mass="44133">MAAPSGPAMPTLRTVLARVHMRLILFAVLMAGATLLITGVVVIRGYAERNLSLIAQTVAYTVEPALVFDDMQAARDGIATVAASESVRAVEVRDVRNRLLVEWRRPDSGVMAAIGRGGGLFAPSPALAAVRRGQDVVGHVRVFGDAGGLGRYILAGLLAALTCLALTVIATQMLARRLQRDVTEPLARIAEVAHAVRADRQFDRRVPASDILEVDQLGRDFNALLDELDDWHAGLLSENRMLEKQATRDALTGLGNRVMFEQVLPVAIARADAQGSAFAAVYIDVNRFKQVNDRHGHDAGDAMLIVIAARLRAVLRPGDQAFRLGGDEFALILAPDITREDVAILIRRLLAGMEQPIMLPSGESTVASLSVGSALYPDDSADARDLLRHADAAMYAAKTGRTGPHDRRNP</sequence>
<dbReference type="InterPro" id="IPR000160">
    <property type="entry name" value="GGDEF_dom"/>
</dbReference>
<keyword evidence="5" id="KW-1185">Reference proteome</keyword>
<dbReference type="GO" id="GO:0016020">
    <property type="term" value="C:membrane"/>
    <property type="evidence" value="ECO:0007669"/>
    <property type="project" value="InterPro"/>
</dbReference>
<dbReference type="InterPro" id="IPR052163">
    <property type="entry name" value="DGC-Regulatory_Protein"/>
</dbReference>
<dbReference type="CDD" id="cd06225">
    <property type="entry name" value="HAMP"/>
    <property type="match status" value="1"/>
</dbReference>
<dbReference type="SMART" id="SM00267">
    <property type="entry name" value="GGDEF"/>
    <property type="match status" value="1"/>
</dbReference>
<dbReference type="InterPro" id="IPR003660">
    <property type="entry name" value="HAMP_dom"/>
</dbReference>
<keyword evidence="1" id="KW-0472">Membrane</keyword>
<evidence type="ECO:0000259" key="3">
    <source>
        <dbReference type="PROSITE" id="PS50887"/>
    </source>
</evidence>
<dbReference type="RefSeq" id="WP_145073588.1">
    <property type="nucleotide sequence ID" value="NZ_JACIIY010000006.1"/>
</dbReference>
<gene>
    <name evidence="4" type="ORF">IQ35_02245</name>
</gene>
<dbReference type="AlphaFoldDB" id="A0A562KD39"/>
<organism evidence="4 5">
    <name type="scientific">Sphingobium wenxiniae (strain DSM 21828 / CGMCC 1.7748 / JZ-1)</name>
    <dbReference type="NCBI Taxonomy" id="595605"/>
    <lineage>
        <taxon>Bacteria</taxon>
        <taxon>Pseudomonadati</taxon>
        <taxon>Pseudomonadota</taxon>
        <taxon>Alphaproteobacteria</taxon>
        <taxon>Sphingomonadales</taxon>
        <taxon>Sphingomonadaceae</taxon>
        <taxon>Sphingobium</taxon>
    </lineage>
</organism>
<evidence type="ECO:0000313" key="5">
    <source>
        <dbReference type="Proteomes" id="UP000316624"/>
    </source>
</evidence>
<evidence type="ECO:0000313" key="4">
    <source>
        <dbReference type="EMBL" id="TWH93338.1"/>
    </source>
</evidence>
<dbReference type="GO" id="GO:0007165">
    <property type="term" value="P:signal transduction"/>
    <property type="evidence" value="ECO:0007669"/>
    <property type="project" value="InterPro"/>
</dbReference>
<dbReference type="PANTHER" id="PTHR46663">
    <property type="entry name" value="DIGUANYLATE CYCLASE DGCT-RELATED"/>
    <property type="match status" value="1"/>
</dbReference>
<dbReference type="SUPFAM" id="SSF55073">
    <property type="entry name" value="Nucleotide cyclase"/>
    <property type="match status" value="1"/>
</dbReference>
<dbReference type="PANTHER" id="PTHR46663:SF2">
    <property type="entry name" value="GGDEF DOMAIN-CONTAINING PROTEIN"/>
    <property type="match status" value="1"/>
</dbReference>
<evidence type="ECO:0000256" key="1">
    <source>
        <dbReference type="SAM" id="Phobius"/>
    </source>
</evidence>